<dbReference type="InterPro" id="IPR019776">
    <property type="entry name" value="Flagellar_basal_body_rod_CS"/>
</dbReference>
<evidence type="ECO:0000256" key="5">
    <source>
        <dbReference type="ARBA" id="ARBA00040228"/>
    </source>
</evidence>
<accession>A0A2P5TMP4</accession>
<protein>
    <recommendedName>
        <fullName evidence="5 6">Flagellar basal-body rod protein FlgF</fullName>
    </recommendedName>
</protein>
<comment type="similarity">
    <text evidence="2 6">Belongs to the flagella basal body rod proteins family.</text>
</comment>
<gene>
    <name evidence="10" type="primary">flgF</name>
    <name evidence="10" type="ORF">UN63_07505</name>
</gene>
<dbReference type="Pfam" id="PF00460">
    <property type="entry name" value="Flg_bb_rod"/>
    <property type="match status" value="1"/>
</dbReference>
<evidence type="ECO:0000259" key="8">
    <source>
        <dbReference type="Pfam" id="PF06429"/>
    </source>
</evidence>
<keyword evidence="10" id="KW-0969">Cilium</keyword>
<dbReference type="SUPFAM" id="SSF117143">
    <property type="entry name" value="Flagellar hook protein flgE"/>
    <property type="match status" value="1"/>
</dbReference>
<dbReference type="Pfam" id="PF22692">
    <property type="entry name" value="LlgE_F_G_D1"/>
    <property type="match status" value="1"/>
</dbReference>
<dbReference type="Proteomes" id="UP000242231">
    <property type="component" value="Unassembled WGS sequence"/>
</dbReference>
<sequence length="252" mass="25757">MDGIFYTAMSGAKQTLDSQAVISNNLANVSTAGFRAELSAMRAVPVQGDAALSTRVSVVGSTPGADFSPGPITSTGRELDIALEGNGWLAVQGADGNEAYTRRGDLQLDGNGLLLSGGLPVLGAGGPVIVPLGARLSIGSDGTVSAIGTGEDPDALVQVARLKLVSPEPGQLLRGVDGLFRPAPDANGNVPVLAQDENLRLVSGSLEGSNVSAIESMVAMIDNARRYDMQMKVITSADDNAQRANSLLSLQG</sequence>
<name>A0A2P5TMP4_9GAMM</name>
<keyword evidence="11" id="KW-1185">Reference proteome</keyword>
<comment type="caution">
    <text evidence="10">The sequence shown here is derived from an EMBL/GenBank/DDBJ whole genome shotgun (WGS) entry which is preliminary data.</text>
</comment>
<dbReference type="InterPro" id="IPR020013">
    <property type="entry name" value="Flagellar_FlgE/F/G"/>
</dbReference>
<organism evidence="10 11">
    <name type="scientific">Oceanisphaera arctica</name>
    <dbReference type="NCBI Taxonomy" id="641510"/>
    <lineage>
        <taxon>Bacteria</taxon>
        <taxon>Pseudomonadati</taxon>
        <taxon>Pseudomonadota</taxon>
        <taxon>Gammaproteobacteria</taxon>
        <taxon>Aeromonadales</taxon>
        <taxon>Aeromonadaceae</taxon>
        <taxon>Oceanisphaera</taxon>
    </lineage>
</organism>
<proteinExistence type="inferred from homology"/>
<feature type="domain" description="Flagellar basal-body/hook protein C-terminal" evidence="8">
    <location>
        <begin position="203"/>
        <end position="247"/>
    </location>
</feature>
<feature type="domain" description="Flagellar hook protein FlgE/F/G-like D1" evidence="9">
    <location>
        <begin position="82"/>
        <end position="146"/>
    </location>
</feature>
<reference evidence="11" key="1">
    <citation type="submission" date="2016-11" db="EMBL/GenBank/DDBJ databases">
        <authorList>
            <person name="Sisinthy S."/>
            <person name="Ara S."/>
            <person name="Gundlapally S.R."/>
        </authorList>
    </citation>
    <scope>NUCLEOTIDE SEQUENCE [LARGE SCALE GENOMIC DNA]</scope>
    <source>
        <strain evidence="11">V1-41</strain>
    </source>
</reference>
<keyword evidence="10" id="KW-0966">Cell projection</keyword>
<keyword evidence="10" id="KW-0282">Flagellum</keyword>
<dbReference type="GO" id="GO:0030694">
    <property type="term" value="C:bacterial-type flagellum basal body, rod"/>
    <property type="evidence" value="ECO:0007669"/>
    <property type="project" value="UniProtKB-UniRule"/>
</dbReference>
<evidence type="ECO:0000256" key="2">
    <source>
        <dbReference type="ARBA" id="ARBA00009677"/>
    </source>
</evidence>
<dbReference type="EMBL" id="MPZM01000012">
    <property type="protein sequence ID" value="PPL16764.1"/>
    <property type="molecule type" value="Genomic_DNA"/>
</dbReference>
<feature type="domain" description="Flagellar basal body rod protein N-terminal" evidence="7">
    <location>
        <begin position="5"/>
        <end position="35"/>
    </location>
</feature>
<dbReference type="InterPro" id="IPR010930">
    <property type="entry name" value="Flg_bb/hook_C_dom"/>
</dbReference>
<evidence type="ECO:0000256" key="1">
    <source>
        <dbReference type="ARBA" id="ARBA00004117"/>
    </source>
</evidence>
<dbReference type="OrthoDB" id="9804559at2"/>
<dbReference type="RefSeq" id="WP_104486159.1">
    <property type="nucleotide sequence ID" value="NZ_BMYB01000002.1"/>
</dbReference>
<evidence type="ECO:0000256" key="4">
    <source>
        <dbReference type="ARBA" id="ARBA00038560"/>
    </source>
</evidence>
<evidence type="ECO:0000259" key="7">
    <source>
        <dbReference type="Pfam" id="PF00460"/>
    </source>
</evidence>
<comment type="subcellular location">
    <subcellularLocation>
        <location evidence="1 6">Bacterial flagellum basal body</location>
    </subcellularLocation>
</comment>
<dbReference type="InterPro" id="IPR037925">
    <property type="entry name" value="FlgE/F/G-like"/>
</dbReference>
<evidence type="ECO:0000256" key="6">
    <source>
        <dbReference type="RuleBase" id="RU362116"/>
    </source>
</evidence>
<comment type="subunit">
    <text evidence="4 6">The basal body constitutes a major portion of the flagellar organelle and consists of five rings (E,L,P,S, and M) mounted on a central rod. The rod consists of about 26 subunits of FlgG in the distal portion, and FlgB, FlgC and FlgF are thought to build up the proximal portion of the rod with about 6 subunits each.</text>
</comment>
<keyword evidence="3 6" id="KW-0975">Bacterial flagellum</keyword>
<dbReference type="NCBIfam" id="TIGR03506">
    <property type="entry name" value="FlgEFG_subfam"/>
    <property type="match status" value="1"/>
</dbReference>
<dbReference type="NCBIfam" id="NF009280">
    <property type="entry name" value="PRK12640.1"/>
    <property type="match status" value="1"/>
</dbReference>
<dbReference type="InterPro" id="IPR001444">
    <property type="entry name" value="Flag_bb_rod_N"/>
</dbReference>
<evidence type="ECO:0000313" key="10">
    <source>
        <dbReference type="EMBL" id="PPL16764.1"/>
    </source>
</evidence>
<dbReference type="Pfam" id="PF06429">
    <property type="entry name" value="Flg_bbr_C"/>
    <property type="match status" value="1"/>
</dbReference>
<evidence type="ECO:0000256" key="3">
    <source>
        <dbReference type="ARBA" id="ARBA00023143"/>
    </source>
</evidence>
<dbReference type="GO" id="GO:0071978">
    <property type="term" value="P:bacterial-type flagellum-dependent swarming motility"/>
    <property type="evidence" value="ECO:0007669"/>
    <property type="project" value="TreeGrafter"/>
</dbReference>
<dbReference type="PANTHER" id="PTHR30435:SF18">
    <property type="entry name" value="FLAGELLAR BASAL-BODY ROD PROTEIN FLGF"/>
    <property type="match status" value="1"/>
</dbReference>
<evidence type="ECO:0000259" key="9">
    <source>
        <dbReference type="Pfam" id="PF22692"/>
    </source>
</evidence>
<dbReference type="PROSITE" id="PS00588">
    <property type="entry name" value="FLAGELLA_BB_ROD"/>
    <property type="match status" value="1"/>
</dbReference>
<dbReference type="InterPro" id="IPR053967">
    <property type="entry name" value="LlgE_F_G-like_D1"/>
</dbReference>
<dbReference type="AlphaFoldDB" id="A0A2P5TMP4"/>
<dbReference type="PANTHER" id="PTHR30435">
    <property type="entry name" value="FLAGELLAR PROTEIN"/>
    <property type="match status" value="1"/>
</dbReference>
<evidence type="ECO:0000313" key="11">
    <source>
        <dbReference type="Proteomes" id="UP000242231"/>
    </source>
</evidence>